<sequence length="98" mass="11287">MITIHRDYLLVHRGNRDHAHVKVNPVGHIDIELNSCQACYHSAFDDVHFEKTGQKTKLTGNHHSSSPWQVMLSDNDAKELNHLIEEANEVYEALMRDL</sequence>
<evidence type="ECO:0000313" key="1">
    <source>
        <dbReference type="EMBL" id="QMV14283.1"/>
    </source>
</evidence>
<organism evidence="2 3">
    <name type="scientific">Vibrio spartinae</name>
    <dbReference type="NCBI Taxonomy" id="1918945"/>
    <lineage>
        <taxon>Bacteria</taxon>
        <taxon>Pseudomonadati</taxon>
        <taxon>Pseudomonadota</taxon>
        <taxon>Gammaproteobacteria</taxon>
        <taxon>Vibrionales</taxon>
        <taxon>Vibrionaceae</taxon>
        <taxon>Vibrio</taxon>
    </lineage>
</organism>
<evidence type="ECO:0008006" key="5">
    <source>
        <dbReference type="Google" id="ProtNLM"/>
    </source>
</evidence>
<keyword evidence="4" id="KW-1185">Reference proteome</keyword>
<dbReference type="Proteomes" id="UP000515264">
    <property type="component" value="Chromosome 1"/>
</dbReference>
<evidence type="ECO:0000313" key="3">
    <source>
        <dbReference type="Proteomes" id="UP000184774"/>
    </source>
</evidence>
<reference evidence="1" key="2">
    <citation type="submission" date="2019-11" db="EMBL/GenBank/DDBJ databases">
        <authorList>
            <person name="January G."/>
            <person name="Bunk B."/>
        </authorList>
    </citation>
    <scope>NUCLEOTIDE SEQUENCE</scope>
    <source>
        <strain evidence="1">3.6</strain>
    </source>
</reference>
<dbReference type="AlphaFoldDB" id="A0A1N6M6M4"/>
<evidence type="ECO:0000313" key="4">
    <source>
        <dbReference type="Proteomes" id="UP000515264"/>
    </source>
</evidence>
<reference evidence="2 3" key="1">
    <citation type="submission" date="2016-12" db="EMBL/GenBank/DDBJ databases">
        <authorList>
            <person name="Song W.-J."/>
            <person name="Kurnit D.M."/>
        </authorList>
    </citation>
    <scope>NUCLEOTIDE SEQUENCE [LARGE SCALE GENOMIC DNA]</scope>
    <source>
        <strain evidence="2 3">CECT 9026</strain>
    </source>
</reference>
<accession>A0A1N6M6M4</accession>
<name>A0A1N6M6M4_9VIBR</name>
<protein>
    <recommendedName>
        <fullName evidence="5">DUF4160 domain-containing protein</fullName>
    </recommendedName>
</protein>
<evidence type="ECO:0000313" key="2">
    <source>
        <dbReference type="EMBL" id="SIO95093.1"/>
    </source>
</evidence>
<proteinExistence type="predicted"/>
<gene>
    <name evidence="2" type="ORF">VSP9026_02832</name>
    <name evidence="1" type="ORF">Vspart_01537</name>
</gene>
<reference evidence="1 4" key="3">
    <citation type="journal article" date="2020" name="J. Nat. Prod.">
        <title>Genomics-Metabolomics Profiling Disclosed Marine Vibrio spartinae 3.6 as a Producer of a New Branched Side Chain Prodigiosin.</title>
        <authorList>
            <person name="Vitale G.A."/>
            <person name="Sciarretta M."/>
            <person name="Palma Esposito F."/>
            <person name="January G.G."/>
            <person name="Giaccio M."/>
            <person name="Bunk B."/>
            <person name="Sproer C."/>
            <person name="Bajerski F."/>
            <person name="Power D."/>
            <person name="Festa C."/>
            <person name="Monti M.C."/>
            <person name="D'Auria M.V."/>
            <person name="de Pascale D."/>
        </authorList>
    </citation>
    <scope>NUCLEOTIDE SEQUENCE [LARGE SCALE GENOMIC DNA]</scope>
    <source>
        <strain evidence="1 4">3.6</strain>
    </source>
</reference>
<dbReference type="EMBL" id="CP046268">
    <property type="protein sequence ID" value="QMV14283.1"/>
    <property type="molecule type" value="Genomic_DNA"/>
</dbReference>
<dbReference type="OrthoDB" id="5887304at2"/>
<dbReference type="Proteomes" id="UP000184774">
    <property type="component" value="Unassembled WGS sequence"/>
</dbReference>
<dbReference type="RefSeq" id="WP_074373609.1">
    <property type="nucleotide sequence ID" value="NZ_AP024907.1"/>
</dbReference>
<dbReference type="EMBL" id="FSSB01000017">
    <property type="protein sequence ID" value="SIO95093.1"/>
    <property type="molecule type" value="Genomic_DNA"/>
</dbReference>